<feature type="region of interest" description="Disordered" evidence="1">
    <location>
        <begin position="216"/>
        <end position="236"/>
    </location>
</feature>
<dbReference type="Proteomes" id="UP000219167">
    <property type="component" value="Unassembled WGS sequence"/>
</dbReference>
<keyword evidence="2" id="KW-0812">Transmembrane</keyword>
<evidence type="ECO:0000256" key="1">
    <source>
        <dbReference type="SAM" id="MobiDB-lite"/>
    </source>
</evidence>
<keyword evidence="2" id="KW-1133">Transmembrane helix</keyword>
<evidence type="ECO:0008006" key="5">
    <source>
        <dbReference type="Google" id="ProtNLM"/>
    </source>
</evidence>
<feature type="compositionally biased region" description="Polar residues" evidence="1">
    <location>
        <begin position="220"/>
        <end position="234"/>
    </location>
</feature>
<evidence type="ECO:0000313" key="3">
    <source>
        <dbReference type="EMBL" id="SOC44024.1"/>
    </source>
</evidence>
<dbReference type="EMBL" id="OBQD01000012">
    <property type="protein sequence ID" value="SOC44024.1"/>
    <property type="molecule type" value="Genomic_DNA"/>
</dbReference>
<feature type="region of interest" description="Disordered" evidence="1">
    <location>
        <begin position="1"/>
        <end position="23"/>
    </location>
</feature>
<feature type="compositionally biased region" description="Low complexity" evidence="1">
    <location>
        <begin position="87"/>
        <end position="100"/>
    </location>
</feature>
<gene>
    <name evidence="3" type="ORF">SAMN05892877_11220</name>
</gene>
<name>A0A285UQ62_9HYPH</name>
<evidence type="ECO:0000313" key="4">
    <source>
        <dbReference type="Proteomes" id="UP000219167"/>
    </source>
</evidence>
<organism evidence="3 4">
    <name type="scientific">Rhizobium subbaraonis</name>
    <dbReference type="NCBI Taxonomy" id="908946"/>
    <lineage>
        <taxon>Bacteria</taxon>
        <taxon>Pseudomonadati</taxon>
        <taxon>Pseudomonadota</taxon>
        <taxon>Alphaproteobacteria</taxon>
        <taxon>Hyphomicrobiales</taxon>
        <taxon>Rhizobiaceae</taxon>
        <taxon>Rhizobium/Agrobacterium group</taxon>
        <taxon>Rhizobium</taxon>
    </lineage>
</organism>
<feature type="region of interest" description="Disordered" evidence="1">
    <location>
        <begin position="64"/>
        <end position="171"/>
    </location>
</feature>
<protein>
    <recommendedName>
        <fullName evidence="5">Biotin transporter BioY</fullName>
    </recommendedName>
</protein>
<dbReference type="OrthoDB" id="7870844at2"/>
<reference evidence="3 4" key="1">
    <citation type="submission" date="2017-08" db="EMBL/GenBank/DDBJ databases">
        <authorList>
            <person name="de Groot N.N."/>
        </authorList>
    </citation>
    <scope>NUCLEOTIDE SEQUENCE [LARGE SCALE GENOMIC DNA]</scope>
    <source>
        <strain evidence="3 4">JC85</strain>
    </source>
</reference>
<keyword evidence="4" id="KW-1185">Reference proteome</keyword>
<feature type="transmembrane region" description="Helical" evidence="2">
    <location>
        <begin position="181"/>
        <end position="202"/>
    </location>
</feature>
<dbReference type="AlphaFoldDB" id="A0A285UQ62"/>
<proteinExistence type="predicted"/>
<dbReference type="RefSeq" id="WP_141402073.1">
    <property type="nucleotide sequence ID" value="NZ_OBQD01000012.1"/>
</dbReference>
<keyword evidence="2" id="KW-0472">Membrane</keyword>
<evidence type="ECO:0000256" key="2">
    <source>
        <dbReference type="SAM" id="Phobius"/>
    </source>
</evidence>
<sequence length="394" mass="41555">MSGLEQAIRNALARAESNNPETRARIYQSARNALEAGLRKQEVNDPETIAAQRHRLEMTIRQIETEQRAAAKAPPAEQVTVAAPDRPVAAAGKPANGPGPDRVEPEVLPESRSPAAPRRSGQDAEPQLGDIRPDRAEGFGPAHRTSAKADARSRSASLEGEEGMVAASPRMAKAPKRRGRLFSLLLVVATLIAAVGTAAWWVQTSGLLLPQSARDGSVANPKQTVTGDDFSSSDPLKEALDTHNSFSAEWREVLSPSDASVLSAGAKGRFEAISTDEGPAIRVVSSAPDREGSVAIAVSPAVLQAMAGKTSTVALTVEAENGKPAQLAVECDFGTMGDCERHRFTVSERTDLLFQVQFEGSLSPSEAGRLFVNSDVTGGGAGVNLYAVRILPGE</sequence>
<accession>A0A285UQ62</accession>